<sequence length="81" mass="9238">MIYAILINLIGLYVMNADKKRAQRNEWRIKEQTLWTIAIIGGALGATIGMNLYRHKTKHASFRFGLPALVVVHLALLLIYM</sequence>
<name>A0A8I1ME74_9BACI</name>
<dbReference type="EMBL" id="JAEMWV010000001">
    <property type="protein sequence ID" value="MBN8250649.1"/>
    <property type="molecule type" value="Genomic_DNA"/>
</dbReference>
<dbReference type="Pfam" id="PF06961">
    <property type="entry name" value="DUF1294"/>
    <property type="match status" value="1"/>
</dbReference>
<feature type="transmembrane region" description="Helical" evidence="1">
    <location>
        <begin position="60"/>
        <end position="80"/>
    </location>
</feature>
<dbReference type="InterPro" id="IPR012156">
    <property type="entry name" value="Cold_shock_CspA"/>
</dbReference>
<keyword evidence="1" id="KW-1133">Transmembrane helix</keyword>
<keyword evidence="1" id="KW-0812">Transmembrane</keyword>
<keyword evidence="1" id="KW-0472">Membrane</keyword>
<protein>
    <submittedName>
        <fullName evidence="2">DUF1294 domain-containing protein</fullName>
    </submittedName>
</protein>
<evidence type="ECO:0000256" key="1">
    <source>
        <dbReference type="SAM" id="Phobius"/>
    </source>
</evidence>
<dbReference type="Proteomes" id="UP000664578">
    <property type="component" value="Unassembled WGS sequence"/>
</dbReference>
<evidence type="ECO:0000313" key="2">
    <source>
        <dbReference type="EMBL" id="MBN8250649.1"/>
    </source>
</evidence>
<evidence type="ECO:0000313" key="3">
    <source>
        <dbReference type="Proteomes" id="UP000664578"/>
    </source>
</evidence>
<dbReference type="AlphaFoldDB" id="A0A8I1ME74"/>
<reference evidence="2" key="1">
    <citation type="submission" date="2020-12" db="EMBL/GenBank/DDBJ databases">
        <title>PHA producing bacteria isolated from mangrove.</title>
        <authorList>
            <person name="Zheng W."/>
            <person name="Yu S."/>
            <person name="Huang Y."/>
        </authorList>
    </citation>
    <scope>NUCLEOTIDE SEQUENCE</scope>
    <source>
        <strain evidence="2">GN22-4</strain>
    </source>
</reference>
<dbReference type="PIRSF" id="PIRSF002599">
    <property type="entry name" value="Cold_shock_A"/>
    <property type="match status" value="1"/>
</dbReference>
<gene>
    <name evidence="2" type="ORF">JF537_03530</name>
</gene>
<accession>A0A8I1ME74</accession>
<feature type="transmembrane region" description="Helical" evidence="1">
    <location>
        <begin position="33"/>
        <end position="53"/>
    </location>
</feature>
<organism evidence="2 3">
    <name type="scientific">Priestia flexa</name>
    <dbReference type="NCBI Taxonomy" id="86664"/>
    <lineage>
        <taxon>Bacteria</taxon>
        <taxon>Bacillati</taxon>
        <taxon>Bacillota</taxon>
        <taxon>Bacilli</taxon>
        <taxon>Bacillales</taxon>
        <taxon>Bacillaceae</taxon>
        <taxon>Priestia</taxon>
    </lineage>
</organism>
<comment type="caution">
    <text evidence="2">The sequence shown here is derived from an EMBL/GenBank/DDBJ whole genome shotgun (WGS) entry which is preliminary data.</text>
</comment>
<dbReference type="InterPro" id="IPR010718">
    <property type="entry name" value="DUF1294"/>
</dbReference>
<dbReference type="GO" id="GO:0003676">
    <property type="term" value="F:nucleic acid binding"/>
    <property type="evidence" value="ECO:0007669"/>
    <property type="project" value="InterPro"/>
</dbReference>
<proteinExistence type="predicted"/>